<dbReference type="OrthoDB" id="5348860at2"/>
<evidence type="ECO:0008006" key="3">
    <source>
        <dbReference type="Google" id="ProtNLM"/>
    </source>
</evidence>
<dbReference type="RefSeq" id="WP_068449652.1">
    <property type="nucleotide sequence ID" value="NZ_CANKUV010000006.1"/>
</dbReference>
<dbReference type="InterPro" id="IPR007298">
    <property type="entry name" value="Cu-R_lipoprotein_NlpE"/>
</dbReference>
<dbReference type="AlphaFoldDB" id="A0A176TAZ9"/>
<dbReference type="PROSITE" id="PS51257">
    <property type="entry name" value="PROKAR_LIPOPROTEIN"/>
    <property type="match status" value="1"/>
</dbReference>
<dbReference type="Pfam" id="PF04170">
    <property type="entry name" value="NlpE"/>
    <property type="match status" value="1"/>
</dbReference>
<dbReference type="STRING" id="1333662.LPB303_08755"/>
<gene>
    <name evidence="1" type="ORF">LPB303_08755</name>
</gene>
<accession>A0A176TAZ9</accession>
<evidence type="ECO:0000313" key="1">
    <source>
        <dbReference type="EMBL" id="OAD45020.1"/>
    </source>
</evidence>
<organism evidence="1 2">
    <name type="scientific">Polaribacter atrinae</name>
    <dbReference type="NCBI Taxonomy" id="1333662"/>
    <lineage>
        <taxon>Bacteria</taxon>
        <taxon>Pseudomonadati</taxon>
        <taxon>Bacteroidota</taxon>
        <taxon>Flavobacteriia</taxon>
        <taxon>Flavobacteriales</taxon>
        <taxon>Flavobacteriaceae</taxon>
    </lineage>
</organism>
<keyword evidence="2" id="KW-1185">Reference proteome</keyword>
<protein>
    <recommendedName>
        <fullName evidence="3">Copper resistance protein NlpE</fullName>
    </recommendedName>
</protein>
<comment type="caution">
    <text evidence="1">The sequence shown here is derived from an EMBL/GenBank/DDBJ whole genome shotgun (WGS) entry which is preliminary data.</text>
</comment>
<dbReference type="Gene3D" id="2.40.128.640">
    <property type="match status" value="1"/>
</dbReference>
<dbReference type="EMBL" id="LVWE01000032">
    <property type="protein sequence ID" value="OAD45020.1"/>
    <property type="molecule type" value="Genomic_DNA"/>
</dbReference>
<proteinExistence type="predicted"/>
<sequence>MKHIIKFIAVVCILLSACKNNEPQDVSGVYIGEFPCADCVGIDNKMSLNSDGTFVLESTYRGKGDDTVFTKTGNYSVENGKVILELVESPFKYKIGDNYIEMLDIDGNKIESELNYKLTKQD</sequence>
<evidence type="ECO:0000313" key="2">
    <source>
        <dbReference type="Proteomes" id="UP000076923"/>
    </source>
</evidence>
<dbReference type="Proteomes" id="UP000076923">
    <property type="component" value="Unassembled WGS sequence"/>
</dbReference>
<name>A0A176TAZ9_9FLAO</name>
<reference evidence="1 2" key="1">
    <citation type="submission" date="2016-02" db="EMBL/GenBank/DDBJ databases">
        <title>Draft genome sequence of Polaribacter atrinae KACC17473.</title>
        <authorList>
            <person name="Shin S.-K."/>
            <person name="Yi H."/>
        </authorList>
    </citation>
    <scope>NUCLEOTIDE SEQUENCE [LARGE SCALE GENOMIC DNA]</scope>
    <source>
        <strain evidence="1 2">KACC 17473</strain>
    </source>
</reference>